<dbReference type="GO" id="GO:0005783">
    <property type="term" value="C:endoplasmic reticulum"/>
    <property type="evidence" value="ECO:0007669"/>
    <property type="project" value="TreeGrafter"/>
</dbReference>
<dbReference type="PANTHER" id="PTHR45672:SF3">
    <property type="entry name" value="THIOREDOXIN DOMAIN-CONTAINING PROTEIN 5"/>
    <property type="match status" value="1"/>
</dbReference>
<dbReference type="SUPFAM" id="SSF52833">
    <property type="entry name" value="Thioredoxin-like"/>
    <property type="match status" value="1"/>
</dbReference>
<dbReference type="PROSITE" id="PS51352">
    <property type="entry name" value="THIOREDOXIN_2"/>
    <property type="match status" value="1"/>
</dbReference>
<evidence type="ECO:0000256" key="1">
    <source>
        <dbReference type="ARBA" id="ARBA00006347"/>
    </source>
</evidence>
<sequence length="105" mass="12311">MVQELDDASLNPFIKRGQPALILFYSEMCRYCQMFMPIFKEAEMENNQLVRFGAYNCTNGSDNVMEEFKVQYFPSVKFFKQGQFIKDYTGKRSVESITSFIARNL</sequence>
<dbReference type="CDD" id="cd02961">
    <property type="entry name" value="PDI_a_family"/>
    <property type="match status" value="1"/>
</dbReference>
<dbReference type="InterPro" id="IPR013766">
    <property type="entry name" value="Thioredoxin_domain"/>
</dbReference>
<gene>
    <name evidence="4" type="ORF">WA026_010102</name>
</gene>
<dbReference type="AlphaFoldDB" id="A0AAW1UGE4"/>
<comment type="similarity">
    <text evidence="1">Belongs to the protein disulfide isomerase family.</text>
</comment>
<comment type="caution">
    <text evidence="4">The sequence shown here is derived from an EMBL/GenBank/DDBJ whole genome shotgun (WGS) entry which is preliminary data.</text>
</comment>
<dbReference type="GO" id="GO:0006457">
    <property type="term" value="P:protein folding"/>
    <property type="evidence" value="ECO:0007669"/>
    <property type="project" value="TreeGrafter"/>
</dbReference>
<dbReference type="EMBL" id="JARQZJ010000064">
    <property type="protein sequence ID" value="KAK9880228.1"/>
    <property type="molecule type" value="Genomic_DNA"/>
</dbReference>
<keyword evidence="2" id="KW-0732">Signal</keyword>
<dbReference type="Proteomes" id="UP001431783">
    <property type="component" value="Unassembled WGS sequence"/>
</dbReference>
<proteinExistence type="inferred from homology"/>
<evidence type="ECO:0000259" key="3">
    <source>
        <dbReference type="PROSITE" id="PS51352"/>
    </source>
</evidence>
<evidence type="ECO:0000313" key="4">
    <source>
        <dbReference type="EMBL" id="KAK9880228.1"/>
    </source>
</evidence>
<dbReference type="GO" id="GO:0003756">
    <property type="term" value="F:protein disulfide isomerase activity"/>
    <property type="evidence" value="ECO:0007669"/>
    <property type="project" value="TreeGrafter"/>
</dbReference>
<protein>
    <recommendedName>
        <fullName evidence="3">Thioredoxin domain-containing protein</fullName>
    </recommendedName>
</protein>
<evidence type="ECO:0000256" key="2">
    <source>
        <dbReference type="ARBA" id="ARBA00022729"/>
    </source>
</evidence>
<dbReference type="Gene3D" id="3.40.30.10">
    <property type="entry name" value="Glutaredoxin"/>
    <property type="match status" value="1"/>
</dbReference>
<organism evidence="4 5">
    <name type="scientific">Henosepilachna vigintioctopunctata</name>
    <dbReference type="NCBI Taxonomy" id="420089"/>
    <lineage>
        <taxon>Eukaryota</taxon>
        <taxon>Metazoa</taxon>
        <taxon>Ecdysozoa</taxon>
        <taxon>Arthropoda</taxon>
        <taxon>Hexapoda</taxon>
        <taxon>Insecta</taxon>
        <taxon>Pterygota</taxon>
        <taxon>Neoptera</taxon>
        <taxon>Endopterygota</taxon>
        <taxon>Coleoptera</taxon>
        <taxon>Polyphaga</taxon>
        <taxon>Cucujiformia</taxon>
        <taxon>Coccinelloidea</taxon>
        <taxon>Coccinellidae</taxon>
        <taxon>Epilachninae</taxon>
        <taxon>Epilachnini</taxon>
        <taxon>Henosepilachna</taxon>
    </lineage>
</organism>
<accession>A0AAW1UGE4</accession>
<reference evidence="4 5" key="1">
    <citation type="submission" date="2023-03" db="EMBL/GenBank/DDBJ databases">
        <title>Genome insight into feeding habits of ladybird beetles.</title>
        <authorList>
            <person name="Li H.-S."/>
            <person name="Huang Y.-H."/>
            <person name="Pang H."/>
        </authorList>
    </citation>
    <scope>NUCLEOTIDE SEQUENCE [LARGE SCALE GENOMIC DNA]</scope>
    <source>
        <strain evidence="4">SYSU_2023b</strain>
        <tissue evidence="4">Whole body</tissue>
    </source>
</reference>
<dbReference type="InterPro" id="IPR051063">
    <property type="entry name" value="PDI"/>
</dbReference>
<dbReference type="Pfam" id="PF00085">
    <property type="entry name" value="Thioredoxin"/>
    <property type="match status" value="1"/>
</dbReference>
<dbReference type="InterPro" id="IPR036249">
    <property type="entry name" value="Thioredoxin-like_sf"/>
</dbReference>
<keyword evidence="5" id="KW-1185">Reference proteome</keyword>
<name>A0AAW1UGE4_9CUCU</name>
<feature type="domain" description="Thioredoxin" evidence="3">
    <location>
        <begin position="1"/>
        <end position="105"/>
    </location>
</feature>
<dbReference type="PANTHER" id="PTHR45672">
    <property type="entry name" value="PROTEIN DISULFIDE-ISOMERASE C17H9.14C-RELATED"/>
    <property type="match status" value="1"/>
</dbReference>
<evidence type="ECO:0000313" key="5">
    <source>
        <dbReference type="Proteomes" id="UP001431783"/>
    </source>
</evidence>